<evidence type="ECO:0000313" key="5">
    <source>
        <dbReference type="EMBL" id="OGF35104.1"/>
    </source>
</evidence>
<proteinExistence type="inferred from homology"/>
<dbReference type="PANTHER" id="PTHR30258">
    <property type="entry name" value="TYPE II SECRETION SYSTEM PROTEIN GSPE-RELATED"/>
    <property type="match status" value="1"/>
</dbReference>
<evidence type="ECO:0000256" key="3">
    <source>
        <dbReference type="ARBA" id="ARBA00022840"/>
    </source>
</evidence>
<comment type="caution">
    <text evidence="5">The sequence shown here is derived from an EMBL/GenBank/DDBJ whole genome shotgun (WGS) entry which is preliminary data.</text>
</comment>
<dbReference type="AlphaFoldDB" id="A0A1F5T828"/>
<comment type="similarity">
    <text evidence="1">Belongs to the GSP E family.</text>
</comment>
<keyword evidence="2" id="KW-0547">Nucleotide-binding</keyword>
<dbReference type="InterPro" id="IPR001482">
    <property type="entry name" value="T2SS/T4SS_dom"/>
</dbReference>
<accession>A0A1F5T828</accession>
<dbReference type="PROSITE" id="PS00662">
    <property type="entry name" value="T2SP_E"/>
    <property type="match status" value="1"/>
</dbReference>
<dbReference type="InterPro" id="IPR037257">
    <property type="entry name" value="T2SS_E_N_sf"/>
</dbReference>
<reference evidence="5 6" key="1">
    <citation type="journal article" date="2016" name="Nat. Commun.">
        <title>Thousands of microbial genomes shed light on interconnected biogeochemical processes in an aquifer system.</title>
        <authorList>
            <person name="Anantharaman K."/>
            <person name="Brown C.T."/>
            <person name="Hug L.A."/>
            <person name="Sharon I."/>
            <person name="Castelle C.J."/>
            <person name="Probst A.J."/>
            <person name="Thomas B.C."/>
            <person name="Singh A."/>
            <person name="Wilkins M.J."/>
            <person name="Karaoz U."/>
            <person name="Brodie E.L."/>
            <person name="Williams K.H."/>
            <person name="Hubbard S.S."/>
            <person name="Banfield J.F."/>
        </authorList>
    </citation>
    <scope>NUCLEOTIDE SEQUENCE [LARGE SCALE GENOMIC DNA]</scope>
</reference>
<dbReference type="GO" id="GO:0005524">
    <property type="term" value="F:ATP binding"/>
    <property type="evidence" value="ECO:0007669"/>
    <property type="project" value="UniProtKB-KW"/>
</dbReference>
<name>A0A1F5T828_9BACT</name>
<dbReference type="SUPFAM" id="SSF52540">
    <property type="entry name" value="P-loop containing nucleoside triphosphate hydrolases"/>
    <property type="match status" value="1"/>
</dbReference>
<dbReference type="Pfam" id="PF05157">
    <property type="entry name" value="MshEN"/>
    <property type="match status" value="1"/>
</dbReference>
<sequence length="577" mass="64290">MLNFLWQRQALKENQKAEIEAMLNGAEGKDLREVIVKGGFVEAEKLAELESVFFNLPYVNLLAAPVDKAVLEKLPRALSEKHFAVCFAAEGQRLKIALAKPDDYDAREALDFWAASRDQVLEYHVCSMPAWRDRLRKYDAFGAAVATAVNQVEEDRVEKMAEDVSIENIAEVIERAPVAQIVSMIVKHGIESRASDIHIEPFEKTSRVRFRVDGLLSTVLILPGHVHDSVISRIKVLANLKIDETRVPQDGRFKFQIGVQEYDLRVSVMPLSGREKVTMRILDVSNRALTLEQLGFSAAMRALVAQSLKQTYGMVLVTGPTGSGKSTTIFSILSMLNKEGVNISTLEDPIEYNIPGINQAQVRPEVNFTFASGIRALMRQDPDIIMVGEIRDNETAEMAIHASLTGHLLFSTLHTNDAIGAIPRLVDMKAEPFLLASTVNLIIAQRLTRRICQKCKESYTLPEELAGKLRRELERAPQQLIPTEVNWHGALTAYRGRGCPQCKNSGYAGRMVIAEALPITEKMRVIIANGFKKEHVQAELARVGVLNLIQDGIVKSLQGGTSIEEVFRVSKEIEEQE</sequence>
<protein>
    <recommendedName>
        <fullName evidence="4">Bacterial type II secretion system protein E domain-containing protein</fullName>
    </recommendedName>
</protein>
<dbReference type="SUPFAM" id="SSF160246">
    <property type="entry name" value="EspE N-terminal domain-like"/>
    <property type="match status" value="1"/>
</dbReference>
<dbReference type="CDD" id="cd01129">
    <property type="entry name" value="PulE-GspE-like"/>
    <property type="match status" value="1"/>
</dbReference>
<dbReference type="PANTHER" id="PTHR30258:SF1">
    <property type="entry name" value="PROTEIN TRANSPORT PROTEIN HOFB HOMOLOG"/>
    <property type="match status" value="1"/>
</dbReference>
<dbReference type="Gene3D" id="3.30.450.90">
    <property type="match status" value="1"/>
</dbReference>
<evidence type="ECO:0000256" key="1">
    <source>
        <dbReference type="ARBA" id="ARBA00006611"/>
    </source>
</evidence>
<dbReference type="InterPro" id="IPR007831">
    <property type="entry name" value="T2SS_GspE_N"/>
</dbReference>
<dbReference type="Gene3D" id="3.40.50.300">
    <property type="entry name" value="P-loop containing nucleotide triphosphate hydrolases"/>
    <property type="match status" value="1"/>
</dbReference>
<dbReference type="Proteomes" id="UP000178656">
    <property type="component" value="Unassembled WGS sequence"/>
</dbReference>
<dbReference type="Pfam" id="PF00437">
    <property type="entry name" value="T2SSE"/>
    <property type="match status" value="1"/>
</dbReference>
<gene>
    <name evidence="5" type="ORF">A2482_00105</name>
</gene>
<organism evidence="5 6">
    <name type="scientific">Candidatus Falkowbacteria bacterium RIFOXYC2_FULL_48_21</name>
    <dbReference type="NCBI Taxonomy" id="1798005"/>
    <lineage>
        <taxon>Bacteria</taxon>
        <taxon>Candidatus Falkowiibacteriota</taxon>
    </lineage>
</organism>
<dbReference type="InterPro" id="IPR027417">
    <property type="entry name" value="P-loop_NTPase"/>
</dbReference>
<feature type="domain" description="Bacterial type II secretion system protein E" evidence="4">
    <location>
        <begin position="378"/>
        <end position="392"/>
    </location>
</feature>
<evidence type="ECO:0000313" key="6">
    <source>
        <dbReference type="Proteomes" id="UP000178656"/>
    </source>
</evidence>
<dbReference type="EMBL" id="MFGM01000056">
    <property type="protein sequence ID" value="OGF35104.1"/>
    <property type="molecule type" value="Genomic_DNA"/>
</dbReference>
<evidence type="ECO:0000256" key="2">
    <source>
        <dbReference type="ARBA" id="ARBA00022741"/>
    </source>
</evidence>
<keyword evidence="3" id="KW-0067">ATP-binding</keyword>
<evidence type="ECO:0000259" key="4">
    <source>
        <dbReference type="PROSITE" id="PS00662"/>
    </source>
</evidence>
<dbReference type="GO" id="GO:0016887">
    <property type="term" value="F:ATP hydrolysis activity"/>
    <property type="evidence" value="ECO:0007669"/>
    <property type="project" value="TreeGrafter"/>
</dbReference>
<dbReference type="GO" id="GO:0005886">
    <property type="term" value="C:plasma membrane"/>
    <property type="evidence" value="ECO:0007669"/>
    <property type="project" value="TreeGrafter"/>
</dbReference>